<accession>A0A447GKY8</accession>
<dbReference type="GO" id="GO:0016829">
    <property type="term" value="F:lyase activity"/>
    <property type="evidence" value="ECO:0007669"/>
    <property type="project" value="UniProtKB-KW"/>
</dbReference>
<dbReference type="Gene3D" id="3.40.50.720">
    <property type="entry name" value="NAD(P)-binding Rossmann-like Domain"/>
    <property type="match status" value="1"/>
</dbReference>
<dbReference type="Pfam" id="PF01113">
    <property type="entry name" value="DapB_N"/>
    <property type="match status" value="1"/>
</dbReference>
<dbReference type="GO" id="GO:0046491">
    <property type="term" value="P:L-methylmalonyl-CoA metabolic process"/>
    <property type="evidence" value="ECO:0007669"/>
    <property type="project" value="TreeGrafter"/>
</dbReference>
<dbReference type="GO" id="GO:0046872">
    <property type="term" value="F:metal ion binding"/>
    <property type="evidence" value="ECO:0007669"/>
    <property type="project" value="UniProtKB-KW"/>
</dbReference>
<dbReference type="GO" id="GO:0008839">
    <property type="term" value="F:4-hydroxy-tetrahydrodipicolinate reductase"/>
    <property type="evidence" value="ECO:0007669"/>
    <property type="project" value="InterPro"/>
</dbReference>
<dbReference type="InterPro" id="IPR045760">
    <property type="entry name" value="DAP_DH_C"/>
</dbReference>
<gene>
    <name evidence="5" type="ORF">MB901379_04707</name>
</gene>
<dbReference type="EMBL" id="LR130759">
    <property type="protein sequence ID" value="VDM91093.1"/>
    <property type="molecule type" value="Genomic_DNA"/>
</dbReference>
<dbReference type="PROSITE" id="PS51819">
    <property type="entry name" value="VOC"/>
    <property type="match status" value="1"/>
</dbReference>
<dbReference type="InterPro" id="IPR004360">
    <property type="entry name" value="Glyas_Fos-R_dOase_dom"/>
</dbReference>
<name>A0A447GKY8_9MYCO</name>
<feature type="domain" description="VOC" evidence="4">
    <location>
        <begin position="394"/>
        <end position="529"/>
    </location>
</feature>
<evidence type="ECO:0000313" key="6">
    <source>
        <dbReference type="Proteomes" id="UP000269998"/>
    </source>
</evidence>
<dbReference type="CDD" id="cd24146">
    <property type="entry name" value="nat-AmDH_N_like"/>
    <property type="match status" value="1"/>
</dbReference>
<evidence type="ECO:0000256" key="1">
    <source>
        <dbReference type="ARBA" id="ARBA00022723"/>
    </source>
</evidence>
<dbReference type="GO" id="GO:0004493">
    <property type="term" value="F:methylmalonyl-CoA epimerase activity"/>
    <property type="evidence" value="ECO:0007669"/>
    <property type="project" value="TreeGrafter"/>
</dbReference>
<protein>
    <submittedName>
        <fullName evidence="5">Lactoylglutathione lyase</fullName>
    </submittedName>
</protein>
<dbReference type="InterPro" id="IPR051785">
    <property type="entry name" value="MMCE/EMCE_epimerase"/>
</dbReference>
<keyword evidence="1" id="KW-0479">Metal-binding</keyword>
<dbReference type="InterPro" id="IPR000846">
    <property type="entry name" value="DapB_N"/>
</dbReference>
<proteinExistence type="predicted"/>
<dbReference type="AlphaFoldDB" id="A0A447GKY8"/>
<dbReference type="KEGG" id="mbai:MB901379_04707"/>
<sequence length="554" mass="59497">MMQVPMSRTRPFERSPMNNPAKLRVIQWATGGVGKAAIECVLNHPDLEPVGCWVHSADKNGVDVGELVGVGPLGVTATTSVDEVLALDADCVVYSPLIPHDDEVEAILRSGKNVVTPVGWVYPDPSNPRHQAIADAAREAGVTLHGSGIHPGGITERFPLMISSLSSAITHVRAEEFSDIRTYNAPEVVRHIMGFGGTPEEAMQGPMAGLLASGFKMSVRMIADHMGFRIDPNIRTLQEIAVATRDIDYGPFPLPPGTVAARRFRWQALADGEPVITAAVNWLMGEADLDPAWDFGGHGERFEVEITGDPTVHLTFKGLQPPSIAEGLERNPGVVATANHCVNAIPVVCAAEPGIKTYRDLPLFAGRPTPSLTVGHRSLAGDTVTNPGLLPDVSFCHLVIGVTDMDRALRFYRDVIGMDIVFETLISGEPFDAVLHASRNQEGRVAGGLLGGLMVELLSLGANPPTNTPARRAITGIHNLSLSVPDLDDAHHRISAAGYRPDQEPFEIGGVRMFFVKDPDGTPIEFIELPGGVRSTYEMHRGVALQMGPDKAQQ</sequence>
<evidence type="ECO:0000259" key="4">
    <source>
        <dbReference type="PROSITE" id="PS51819"/>
    </source>
</evidence>
<dbReference type="SUPFAM" id="SSF54593">
    <property type="entry name" value="Glyoxalase/Bleomycin resistance protein/Dihydroxybiphenyl dioxygenase"/>
    <property type="match status" value="1"/>
</dbReference>
<dbReference type="PANTHER" id="PTHR43048:SF3">
    <property type="entry name" value="METHYLMALONYL-COA EPIMERASE, MITOCHONDRIAL"/>
    <property type="match status" value="1"/>
</dbReference>
<keyword evidence="2" id="KW-0521">NADP</keyword>
<evidence type="ECO:0000256" key="3">
    <source>
        <dbReference type="ARBA" id="ARBA00023002"/>
    </source>
</evidence>
<keyword evidence="5" id="KW-0456">Lyase</keyword>
<keyword evidence="3" id="KW-0560">Oxidoreductase</keyword>
<dbReference type="InterPro" id="IPR036291">
    <property type="entry name" value="NAD(P)-bd_dom_sf"/>
</dbReference>
<evidence type="ECO:0000313" key="5">
    <source>
        <dbReference type="EMBL" id="VDM91093.1"/>
    </source>
</evidence>
<dbReference type="SUPFAM" id="SSF51735">
    <property type="entry name" value="NAD(P)-binding Rossmann-fold domains"/>
    <property type="match status" value="1"/>
</dbReference>
<dbReference type="InterPro" id="IPR037523">
    <property type="entry name" value="VOC_core"/>
</dbReference>
<dbReference type="PANTHER" id="PTHR43048">
    <property type="entry name" value="METHYLMALONYL-COA EPIMERASE"/>
    <property type="match status" value="1"/>
</dbReference>
<evidence type="ECO:0000256" key="2">
    <source>
        <dbReference type="ARBA" id="ARBA00022857"/>
    </source>
</evidence>
<dbReference type="Gene3D" id="3.10.180.10">
    <property type="entry name" value="2,3-Dihydroxybiphenyl 1,2-Dioxygenase, domain 1"/>
    <property type="match status" value="1"/>
</dbReference>
<keyword evidence="6" id="KW-1185">Reference proteome</keyword>
<dbReference type="Pfam" id="PF19328">
    <property type="entry name" value="DAP_DH_C"/>
    <property type="match status" value="1"/>
</dbReference>
<dbReference type="Pfam" id="PF00903">
    <property type="entry name" value="Glyoxalase"/>
    <property type="match status" value="1"/>
</dbReference>
<dbReference type="Proteomes" id="UP000269998">
    <property type="component" value="Chromosome"/>
</dbReference>
<reference evidence="6" key="1">
    <citation type="submission" date="2018-02" db="EMBL/GenBank/DDBJ databases">
        <authorList>
            <person name="Seth-Smith MB H."/>
            <person name="Seth-Smith H."/>
        </authorList>
    </citation>
    <scope>NUCLEOTIDE SEQUENCE [LARGE SCALE GENOMIC DNA]</scope>
</reference>
<dbReference type="GO" id="GO:0009089">
    <property type="term" value="P:lysine biosynthetic process via diaminopimelate"/>
    <property type="evidence" value="ECO:0007669"/>
    <property type="project" value="InterPro"/>
</dbReference>
<organism evidence="5 6">
    <name type="scientific">Mycobacterium basiliense</name>
    <dbReference type="NCBI Taxonomy" id="2094119"/>
    <lineage>
        <taxon>Bacteria</taxon>
        <taxon>Bacillati</taxon>
        <taxon>Actinomycetota</taxon>
        <taxon>Actinomycetes</taxon>
        <taxon>Mycobacteriales</taxon>
        <taxon>Mycobacteriaceae</taxon>
        <taxon>Mycobacterium</taxon>
    </lineage>
</organism>
<dbReference type="InterPro" id="IPR029068">
    <property type="entry name" value="Glyas_Bleomycin-R_OHBP_Dase"/>
</dbReference>